<dbReference type="GO" id="GO:0016020">
    <property type="term" value="C:membrane"/>
    <property type="evidence" value="ECO:0007669"/>
    <property type="project" value="TreeGrafter"/>
</dbReference>
<gene>
    <name evidence="4" type="ORF">YM304_36300</name>
</gene>
<dbReference type="Pfam" id="PF00106">
    <property type="entry name" value="adh_short"/>
    <property type="match status" value="1"/>
</dbReference>
<protein>
    <submittedName>
        <fullName evidence="4">Putative oxidoreductase</fullName>
    </submittedName>
</protein>
<sequence>MAETVGVLDRGHVAVITGGASGIGLAVAEQLIERGMRVVLADIDEPKLRDVEARLTEAGADVTGVICDTADESSVTDLAEAVLSKYGAAHLLFNNAGIAGVGDAWTGDMSLWHRVVGINLYGVVHGIRSFLPIMTEQGIGHIVNTASIAGLIAVPGLGPYNATKHGVVAISEGLFIELGVTESPVGVSVLCPGFVKTDLMDDEPASVESPVGALVGAALVEGVDGGIPATDVATAVVSAVDDGQFWILTHDDSRQPPIERMQRAASQTNPPLIGEN</sequence>
<evidence type="ECO:0000313" key="5">
    <source>
        <dbReference type="Proteomes" id="UP000011863"/>
    </source>
</evidence>
<dbReference type="PANTHER" id="PTHR44196:SF1">
    <property type="entry name" value="DEHYDROGENASE_REDUCTASE SDR FAMILY MEMBER 7B"/>
    <property type="match status" value="1"/>
</dbReference>
<dbReference type="AlphaFoldDB" id="A0A6C7E8G1"/>
<accession>A0A6C7E8G1</accession>
<name>A0A6C7E8G1_ILUCY</name>
<evidence type="ECO:0000256" key="3">
    <source>
        <dbReference type="RuleBase" id="RU000363"/>
    </source>
</evidence>
<dbReference type="KEGG" id="aym:YM304_36300"/>
<dbReference type="GO" id="GO:0016491">
    <property type="term" value="F:oxidoreductase activity"/>
    <property type="evidence" value="ECO:0007669"/>
    <property type="project" value="UniProtKB-KW"/>
</dbReference>
<dbReference type="Gene3D" id="3.40.50.720">
    <property type="entry name" value="NAD(P)-binding Rossmann-like Domain"/>
    <property type="match status" value="1"/>
</dbReference>
<keyword evidence="2" id="KW-0560">Oxidoreductase</keyword>
<dbReference type="RefSeq" id="WP_015443191.1">
    <property type="nucleotide sequence ID" value="NC_020520.1"/>
</dbReference>
<dbReference type="Proteomes" id="UP000011863">
    <property type="component" value="Chromosome"/>
</dbReference>
<evidence type="ECO:0000256" key="1">
    <source>
        <dbReference type="ARBA" id="ARBA00006484"/>
    </source>
</evidence>
<dbReference type="OrthoDB" id="9792003at2"/>
<dbReference type="CDD" id="cd05233">
    <property type="entry name" value="SDR_c"/>
    <property type="match status" value="1"/>
</dbReference>
<dbReference type="InterPro" id="IPR002347">
    <property type="entry name" value="SDR_fam"/>
</dbReference>
<reference evidence="4 5" key="1">
    <citation type="journal article" date="2013" name="Int. J. Syst. Evol. Microbiol.">
        <title>Ilumatobacter nonamiense sp. nov. and Ilumatobacter coccineum sp. nov., isolated from seashore sand.</title>
        <authorList>
            <person name="Matsumoto A."/>
            <person name="Kasai H."/>
            <person name="Matsuo Y."/>
            <person name="Shizuri Y."/>
            <person name="Ichikawa N."/>
            <person name="Fujita N."/>
            <person name="Omura S."/>
            <person name="Takahashi Y."/>
        </authorList>
    </citation>
    <scope>NUCLEOTIDE SEQUENCE [LARGE SCALE GENOMIC DNA]</scope>
    <source>
        <strain evidence="5">NBRC 103263 / KCTC 29153 / YM16-304</strain>
    </source>
</reference>
<dbReference type="PRINTS" id="PR00080">
    <property type="entry name" value="SDRFAMILY"/>
</dbReference>
<dbReference type="PRINTS" id="PR00081">
    <property type="entry name" value="GDHRDH"/>
</dbReference>
<organism evidence="4 5">
    <name type="scientific">Ilumatobacter coccineus (strain NBRC 103263 / KCTC 29153 / YM16-304)</name>
    <dbReference type="NCBI Taxonomy" id="1313172"/>
    <lineage>
        <taxon>Bacteria</taxon>
        <taxon>Bacillati</taxon>
        <taxon>Actinomycetota</taxon>
        <taxon>Acidimicrobiia</taxon>
        <taxon>Acidimicrobiales</taxon>
        <taxon>Ilumatobacteraceae</taxon>
        <taxon>Ilumatobacter</taxon>
    </lineage>
</organism>
<keyword evidence="5" id="KW-1185">Reference proteome</keyword>
<dbReference type="InterPro" id="IPR036291">
    <property type="entry name" value="NAD(P)-bd_dom_sf"/>
</dbReference>
<evidence type="ECO:0000256" key="2">
    <source>
        <dbReference type="ARBA" id="ARBA00023002"/>
    </source>
</evidence>
<dbReference type="FunFam" id="3.40.50.720:FF:000084">
    <property type="entry name" value="Short-chain dehydrogenase reductase"/>
    <property type="match status" value="1"/>
</dbReference>
<evidence type="ECO:0000313" key="4">
    <source>
        <dbReference type="EMBL" id="BAN03944.1"/>
    </source>
</evidence>
<dbReference type="PANTHER" id="PTHR44196">
    <property type="entry name" value="DEHYDROGENASE/REDUCTASE SDR FAMILY MEMBER 7B"/>
    <property type="match status" value="1"/>
</dbReference>
<dbReference type="SUPFAM" id="SSF51735">
    <property type="entry name" value="NAD(P)-binding Rossmann-fold domains"/>
    <property type="match status" value="1"/>
</dbReference>
<dbReference type="EMBL" id="AP012057">
    <property type="protein sequence ID" value="BAN03944.1"/>
    <property type="molecule type" value="Genomic_DNA"/>
</dbReference>
<comment type="similarity">
    <text evidence="1 3">Belongs to the short-chain dehydrogenases/reductases (SDR) family.</text>
</comment>
<proteinExistence type="inferred from homology"/>